<accession>C5LRH9</accession>
<sequence length="323" mass="36005">MSKRPVSSMSSQEGEEEASSTSAIEQQQQHKKAKVSHQEKEEDVLHGLKKGMEILVRWELIDDEVDSDDPDAVSRVWWPATVESITADTGDANLSYTGHGAEFPAETAKVRVEPDHTLRDSKGVPQEWKDVPPYKPGEEMGGDVTCPRGHASRLLTWAARSETLKAAGGKDDEPLICDVCLTISSDPSQVITHCTDCEDWEACRYCIAAWRRTGEWPLDGDVEKQQAEETSMEIAELMEIVGSEMTPEAVHVAAREEFGELPTYQQQILATGFRTFIDTFKAELRKFSATNTVRIITEDDMKIILNRCRDCLKSAMALPDGMN</sequence>
<protein>
    <submittedName>
        <fullName evidence="2">Uncharacterized protein</fullName>
    </submittedName>
</protein>
<dbReference type="EMBL" id="GG684810">
    <property type="protein sequence ID" value="EER00666.1"/>
    <property type="molecule type" value="Genomic_DNA"/>
</dbReference>
<feature type="compositionally biased region" description="Polar residues" evidence="1">
    <location>
        <begin position="1"/>
        <end position="12"/>
    </location>
</feature>
<keyword evidence="3" id="KW-1185">Reference proteome</keyword>
<gene>
    <name evidence="2" type="ORF">Pmar_PMAR011261</name>
</gene>
<feature type="region of interest" description="Disordered" evidence="1">
    <location>
        <begin position="1"/>
        <end position="44"/>
    </location>
</feature>
<organism evidence="3">
    <name type="scientific">Perkinsus marinus (strain ATCC 50983 / TXsc)</name>
    <dbReference type="NCBI Taxonomy" id="423536"/>
    <lineage>
        <taxon>Eukaryota</taxon>
        <taxon>Sar</taxon>
        <taxon>Alveolata</taxon>
        <taxon>Perkinsozoa</taxon>
        <taxon>Perkinsea</taxon>
        <taxon>Perkinsida</taxon>
        <taxon>Perkinsidae</taxon>
        <taxon>Perkinsus</taxon>
    </lineage>
</organism>
<proteinExistence type="predicted"/>
<dbReference type="InParanoid" id="C5LRH9"/>
<feature type="compositionally biased region" description="Basic and acidic residues" evidence="1">
    <location>
        <begin position="117"/>
        <end position="138"/>
    </location>
</feature>
<feature type="region of interest" description="Disordered" evidence="1">
    <location>
        <begin position="117"/>
        <end position="146"/>
    </location>
</feature>
<name>C5LRH9_PERM5</name>
<dbReference type="AlphaFoldDB" id="C5LRH9"/>
<evidence type="ECO:0000313" key="3">
    <source>
        <dbReference type="Proteomes" id="UP000007800"/>
    </source>
</evidence>
<dbReference type="OrthoDB" id="10349830at2759"/>
<dbReference type="GeneID" id="9043803"/>
<dbReference type="OMA" id="CEDWEAC"/>
<reference evidence="2 3" key="1">
    <citation type="submission" date="2008-07" db="EMBL/GenBank/DDBJ databases">
        <authorList>
            <person name="El-Sayed N."/>
            <person name="Caler E."/>
            <person name="Inman J."/>
            <person name="Amedeo P."/>
            <person name="Hass B."/>
            <person name="Wortman J."/>
        </authorList>
    </citation>
    <scope>NUCLEOTIDE SEQUENCE [LARGE SCALE GENOMIC DNA]</scope>
    <source>
        <strain evidence="3">ATCC 50983 / TXsc</strain>
    </source>
</reference>
<dbReference type="RefSeq" id="XP_002767948.1">
    <property type="nucleotide sequence ID" value="XM_002767902.1"/>
</dbReference>
<evidence type="ECO:0000256" key="1">
    <source>
        <dbReference type="SAM" id="MobiDB-lite"/>
    </source>
</evidence>
<dbReference type="Proteomes" id="UP000007800">
    <property type="component" value="Unassembled WGS sequence"/>
</dbReference>
<evidence type="ECO:0000313" key="2">
    <source>
        <dbReference type="EMBL" id="EER00666.1"/>
    </source>
</evidence>